<dbReference type="EMBL" id="JACGWZ010000003">
    <property type="protein sequence ID" value="MBA8825119.1"/>
    <property type="molecule type" value="Genomic_DNA"/>
</dbReference>
<proteinExistence type="predicted"/>
<evidence type="ECO:0000256" key="2">
    <source>
        <dbReference type="SAM" id="Phobius"/>
    </source>
</evidence>
<keyword evidence="4" id="KW-1185">Reference proteome</keyword>
<feature type="region of interest" description="Disordered" evidence="1">
    <location>
        <begin position="1"/>
        <end position="20"/>
    </location>
</feature>
<organism evidence="3 4">
    <name type="scientific">Halosaccharopolyspora lacisalsi</name>
    <dbReference type="NCBI Taxonomy" id="1000566"/>
    <lineage>
        <taxon>Bacteria</taxon>
        <taxon>Bacillati</taxon>
        <taxon>Actinomycetota</taxon>
        <taxon>Actinomycetes</taxon>
        <taxon>Pseudonocardiales</taxon>
        <taxon>Pseudonocardiaceae</taxon>
        <taxon>Halosaccharopolyspora</taxon>
    </lineage>
</organism>
<accession>A0A839DWI2</accession>
<reference evidence="3 4" key="1">
    <citation type="submission" date="2020-07" db="EMBL/GenBank/DDBJ databases">
        <title>Sequencing the genomes of 1000 actinobacteria strains.</title>
        <authorList>
            <person name="Klenk H.-P."/>
        </authorList>
    </citation>
    <scope>NUCLEOTIDE SEQUENCE [LARGE SCALE GENOMIC DNA]</scope>
    <source>
        <strain evidence="3 4">DSM 45975</strain>
    </source>
</reference>
<keyword evidence="2" id="KW-0472">Membrane</keyword>
<keyword evidence="2" id="KW-1133">Transmembrane helix</keyword>
<sequence>MAYEVEHQEQEQEQARTRDRDPVKLSITVLAFPVLLGAMLVTRFSAWDIFHPEGFLSWATLILSMLTALLLGYTLADRNDPSVRPRRLRIARVVCIIVCVTTLLLYLRLLAMYFLAG</sequence>
<dbReference type="AlphaFoldDB" id="A0A839DWI2"/>
<feature type="transmembrane region" description="Helical" evidence="2">
    <location>
        <begin position="88"/>
        <end position="116"/>
    </location>
</feature>
<feature type="transmembrane region" description="Helical" evidence="2">
    <location>
        <begin position="25"/>
        <end position="44"/>
    </location>
</feature>
<dbReference type="RefSeq" id="WP_182544352.1">
    <property type="nucleotide sequence ID" value="NZ_JACGWZ010000003.1"/>
</dbReference>
<protein>
    <submittedName>
        <fullName evidence="3">Phosphoglycerol transferase MdoB-like AlkP superfamily enzyme</fullName>
    </submittedName>
</protein>
<evidence type="ECO:0000313" key="3">
    <source>
        <dbReference type="EMBL" id="MBA8825119.1"/>
    </source>
</evidence>
<comment type="caution">
    <text evidence="3">The sequence shown here is derived from an EMBL/GenBank/DDBJ whole genome shotgun (WGS) entry which is preliminary data.</text>
</comment>
<keyword evidence="2" id="KW-0812">Transmembrane</keyword>
<feature type="transmembrane region" description="Helical" evidence="2">
    <location>
        <begin position="56"/>
        <end position="76"/>
    </location>
</feature>
<dbReference type="GO" id="GO:0016740">
    <property type="term" value="F:transferase activity"/>
    <property type="evidence" value="ECO:0007669"/>
    <property type="project" value="UniProtKB-KW"/>
</dbReference>
<name>A0A839DWI2_9PSEU</name>
<keyword evidence="3" id="KW-0808">Transferase</keyword>
<gene>
    <name evidence="3" type="ORF">FHX42_002470</name>
</gene>
<evidence type="ECO:0000256" key="1">
    <source>
        <dbReference type="SAM" id="MobiDB-lite"/>
    </source>
</evidence>
<evidence type="ECO:0000313" key="4">
    <source>
        <dbReference type="Proteomes" id="UP000569329"/>
    </source>
</evidence>
<dbReference type="Proteomes" id="UP000569329">
    <property type="component" value="Unassembled WGS sequence"/>
</dbReference>